<proteinExistence type="inferred from homology"/>
<dbReference type="InterPro" id="IPR005940">
    <property type="entry name" value="Anthranilate_Pribosyl_Tfrase"/>
</dbReference>
<dbReference type="NCBIfam" id="TIGR01245">
    <property type="entry name" value="trpD"/>
    <property type="match status" value="1"/>
</dbReference>
<feature type="binding site" evidence="9">
    <location>
        <begin position="84"/>
        <end position="85"/>
    </location>
    <ligand>
        <name>5-phospho-alpha-D-ribose 1-diphosphate</name>
        <dbReference type="ChEBI" id="CHEBI:58017"/>
    </ligand>
</feature>
<dbReference type="Gene3D" id="1.20.970.10">
    <property type="entry name" value="Transferase, Pyrimidine Nucleoside Phosphorylase, Chain C"/>
    <property type="match status" value="1"/>
</dbReference>
<feature type="binding site" evidence="9">
    <location>
        <position position="121"/>
    </location>
    <ligand>
        <name>5-phospho-alpha-D-ribose 1-diphosphate</name>
        <dbReference type="ChEBI" id="CHEBI:58017"/>
    </ligand>
</feature>
<comment type="subunit">
    <text evidence="9">Homodimer.</text>
</comment>
<evidence type="ECO:0000259" key="11">
    <source>
        <dbReference type="Pfam" id="PF02885"/>
    </source>
</evidence>
<sequence length="339" mass="35286">MNLTSAIRAVTEHRDLSGSEMTEVMNTIMTGGATPAQIGGFLIGLRMKGETVEEIAGAATAMRALATPIDISVEHLVDTCGTGGDARGTFNVSTTSALVAAAAGAKVAKHGNRAISGKSGSADVLEAAGVNLEIEPALVSRCIEEVGIGFLFAQQYHAAMRHAIGPRREMGVRTLFNLLGPLTNPARAPNQVIGVFSGEWVEPIAHVLSRLGSRHVLVAHAEDGLDEISIGSSTQVAELKAGKVRTYTLAPEQFGMGRANIDTIVVHSVEESLAMMRAVLDGEKGPARDIVALNAGAAIFVAGIAETLEDGIEKARKAIADGHAKEKLEALVRLSTGKG</sequence>
<name>A0A451A5D1_9GAMM</name>
<comment type="similarity">
    <text evidence="9">Belongs to the anthranilate phosphoribosyltransferase family.</text>
</comment>
<feature type="binding site" evidence="9">
    <location>
        <position position="81"/>
    </location>
    <ligand>
        <name>anthranilate</name>
        <dbReference type="ChEBI" id="CHEBI:16567"/>
        <label>1</label>
    </ligand>
</feature>
<dbReference type="InterPro" id="IPR036320">
    <property type="entry name" value="Glycosyl_Trfase_fam3_N_dom_sf"/>
</dbReference>
<evidence type="ECO:0000256" key="8">
    <source>
        <dbReference type="ARBA" id="ARBA00061188"/>
    </source>
</evidence>
<evidence type="ECO:0000256" key="2">
    <source>
        <dbReference type="ARBA" id="ARBA00022605"/>
    </source>
</evidence>
<feature type="binding site" evidence="9">
    <location>
        <position position="89"/>
    </location>
    <ligand>
        <name>5-phospho-alpha-D-ribose 1-diphosphate</name>
        <dbReference type="ChEBI" id="CHEBI:58017"/>
    </ligand>
</feature>
<dbReference type="Pfam" id="PF00591">
    <property type="entry name" value="Glycos_transf_3"/>
    <property type="match status" value="1"/>
</dbReference>
<organism evidence="12">
    <name type="scientific">Candidatus Kentrum sp. UNK</name>
    <dbReference type="NCBI Taxonomy" id="2126344"/>
    <lineage>
        <taxon>Bacteria</taxon>
        <taxon>Pseudomonadati</taxon>
        <taxon>Pseudomonadota</taxon>
        <taxon>Gammaproteobacteria</taxon>
        <taxon>Candidatus Kentrum</taxon>
    </lineage>
</organism>
<reference evidence="12" key="1">
    <citation type="submission" date="2019-02" db="EMBL/GenBank/DDBJ databases">
        <authorList>
            <person name="Gruber-Vodicka R. H."/>
            <person name="Seah K. B. B."/>
        </authorList>
    </citation>
    <scope>NUCLEOTIDE SEQUENCE</scope>
    <source>
        <strain evidence="13">BECK_BY19</strain>
        <strain evidence="12">BECK_BY8</strain>
    </source>
</reference>
<dbReference type="PANTHER" id="PTHR43285">
    <property type="entry name" value="ANTHRANILATE PHOSPHORIBOSYLTRANSFERASE"/>
    <property type="match status" value="1"/>
</dbReference>
<evidence type="ECO:0000259" key="10">
    <source>
        <dbReference type="Pfam" id="PF00591"/>
    </source>
</evidence>
<feature type="binding site" evidence="9">
    <location>
        <position position="81"/>
    </location>
    <ligand>
        <name>5-phospho-alpha-D-ribose 1-diphosphate</name>
        <dbReference type="ChEBI" id="CHEBI:58017"/>
    </ligand>
</feature>
<protein>
    <recommendedName>
        <fullName evidence="9">Anthranilate phosphoribosyltransferase</fullName>
        <ecNumber evidence="9">2.4.2.18</ecNumber>
    </recommendedName>
</protein>
<comment type="catalytic activity">
    <reaction evidence="7 9">
        <text>N-(5-phospho-beta-D-ribosyl)anthranilate + diphosphate = 5-phospho-alpha-D-ribose 1-diphosphate + anthranilate</text>
        <dbReference type="Rhea" id="RHEA:11768"/>
        <dbReference type="ChEBI" id="CHEBI:16567"/>
        <dbReference type="ChEBI" id="CHEBI:18277"/>
        <dbReference type="ChEBI" id="CHEBI:33019"/>
        <dbReference type="ChEBI" id="CHEBI:58017"/>
        <dbReference type="EC" id="2.4.2.18"/>
    </reaction>
</comment>
<accession>A0A451A5D1</accession>
<feature type="binding site" evidence="9">
    <location>
        <position position="226"/>
    </location>
    <ligand>
        <name>Mg(2+)</name>
        <dbReference type="ChEBI" id="CHEBI:18420"/>
        <label>2</label>
    </ligand>
</feature>
<feature type="binding site" evidence="9">
    <location>
        <begin position="91"/>
        <end position="94"/>
    </location>
    <ligand>
        <name>5-phospho-alpha-D-ribose 1-diphosphate</name>
        <dbReference type="ChEBI" id="CHEBI:58017"/>
    </ligand>
</feature>
<feature type="binding site" evidence="9">
    <location>
        <position position="227"/>
    </location>
    <ligand>
        <name>Mg(2+)</name>
        <dbReference type="ChEBI" id="CHEBI:18420"/>
        <label>2</label>
    </ligand>
</feature>
<dbReference type="PANTHER" id="PTHR43285:SF2">
    <property type="entry name" value="ANTHRANILATE PHOSPHORIBOSYLTRANSFERASE"/>
    <property type="match status" value="1"/>
</dbReference>
<keyword evidence="4 9" id="KW-0808">Transferase</keyword>
<keyword evidence="3 9" id="KW-0328">Glycosyltransferase</keyword>
<evidence type="ECO:0000313" key="12">
    <source>
        <dbReference type="EMBL" id="VFK61242.1"/>
    </source>
</evidence>
<keyword evidence="5 9" id="KW-0822">Tryptophan biosynthesis</keyword>
<evidence type="ECO:0000313" key="13">
    <source>
        <dbReference type="EMBL" id="VFK69793.1"/>
    </source>
</evidence>
<comment type="similarity">
    <text evidence="8">In the C-terminal section; belongs to the anthranilate phosphoribosyltransferase family.</text>
</comment>
<evidence type="ECO:0000256" key="5">
    <source>
        <dbReference type="ARBA" id="ARBA00022822"/>
    </source>
</evidence>
<dbReference type="InterPro" id="IPR000312">
    <property type="entry name" value="Glycosyl_Trfase_fam3"/>
</dbReference>
<dbReference type="AlphaFoldDB" id="A0A451A5D1"/>
<keyword evidence="6 9" id="KW-0057">Aromatic amino acid biosynthesis</keyword>
<evidence type="ECO:0000256" key="4">
    <source>
        <dbReference type="ARBA" id="ARBA00022679"/>
    </source>
</evidence>
<feature type="domain" description="Glycosyl transferase family 3" evidence="10">
    <location>
        <begin position="75"/>
        <end position="324"/>
    </location>
</feature>
<feature type="domain" description="Glycosyl transferase family 3 N-terminal" evidence="11">
    <location>
        <begin position="5"/>
        <end position="66"/>
    </location>
</feature>
<evidence type="ECO:0000256" key="3">
    <source>
        <dbReference type="ARBA" id="ARBA00022676"/>
    </source>
</evidence>
<comment type="function">
    <text evidence="9">Catalyzes the transfer of the phosphoribosyl group of 5-phosphorylribose-1-pyrophosphate (PRPP) to anthranilate to yield N-(5'-phosphoribosyl)-anthranilate (PRA).</text>
</comment>
<dbReference type="GO" id="GO:0004048">
    <property type="term" value="F:anthranilate phosphoribosyltransferase activity"/>
    <property type="evidence" value="ECO:0007669"/>
    <property type="project" value="UniProtKB-UniRule"/>
</dbReference>
<keyword evidence="9" id="KW-0479">Metal-binding</keyword>
<dbReference type="EMBL" id="CAADGD010000019">
    <property type="protein sequence ID" value="VFK69793.1"/>
    <property type="molecule type" value="Genomic_DNA"/>
</dbReference>
<feature type="binding site" evidence="9">
    <location>
        <position position="93"/>
    </location>
    <ligand>
        <name>Mg(2+)</name>
        <dbReference type="ChEBI" id="CHEBI:18420"/>
        <label>1</label>
    </ligand>
</feature>
<dbReference type="GO" id="GO:0000287">
    <property type="term" value="F:magnesium ion binding"/>
    <property type="evidence" value="ECO:0007669"/>
    <property type="project" value="UniProtKB-UniRule"/>
</dbReference>
<evidence type="ECO:0000256" key="1">
    <source>
        <dbReference type="ARBA" id="ARBA00004907"/>
    </source>
</evidence>
<comment type="caution">
    <text evidence="9">Lacks conserved residue(s) required for the propagation of feature annotation.</text>
</comment>
<feature type="binding site" evidence="9">
    <location>
        <position position="112"/>
    </location>
    <ligand>
        <name>anthranilate</name>
        <dbReference type="ChEBI" id="CHEBI:16567"/>
        <label>1</label>
    </ligand>
</feature>
<feature type="binding site" evidence="9">
    <location>
        <position position="167"/>
    </location>
    <ligand>
        <name>anthranilate</name>
        <dbReference type="ChEBI" id="CHEBI:16567"/>
        <label>2</label>
    </ligand>
</feature>
<dbReference type="HAMAP" id="MF_00211">
    <property type="entry name" value="TrpD"/>
    <property type="match status" value="1"/>
</dbReference>
<evidence type="ECO:0000256" key="7">
    <source>
        <dbReference type="ARBA" id="ARBA00052328"/>
    </source>
</evidence>
<dbReference type="InterPro" id="IPR035902">
    <property type="entry name" value="Nuc_phospho_transferase"/>
</dbReference>
<dbReference type="GO" id="GO:0000162">
    <property type="term" value="P:L-tryptophan biosynthetic process"/>
    <property type="evidence" value="ECO:0007669"/>
    <property type="project" value="UniProtKB-UniRule"/>
</dbReference>
<dbReference type="Gene3D" id="3.40.1030.10">
    <property type="entry name" value="Nucleoside phosphorylase/phosphoribosyltransferase catalytic domain"/>
    <property type="match status" value="1"/>
</dbReference>
<keyword evidence="9" id="KW-0460">Magnesium</keyword>
<feature type="binding site" evidence="9">
    <location>
        <begin position="109"/>
        <end position="117"/>
    </location>
    <ligand>
        <name>5-phospho-alpha-D-ribose 1-diphosphate</name>
        <dbReference type="ChEBI" id="CHEBI:58017"/>
    </ligand>
</feature>
<dbReference type="EMBL" id="CAADFZ010000016">
    <property type="protein sequence ID" value="VFK61242.1"/>
    <property type="molecule type" value="Genomic_DNA"/>
</dbReference>
<evidence type="ECO:0000256" key="6">
    <source>
        <dbReference type="ARBA" id="ARBA00023141"/>
    </source>
</evidence>
<dbReference type="EC" id="2.4.2.18" evidence="9"/>
<dbReference type="GO" id="GO:0005829">
    <property type="term" value="C:cytosol"/>
    <property type="evidence" value="ECO:0007669"/>
    <property type="project" value="TreeGrafter"/>
</dbReference>
<comment type="cofactor">
    <cofactor evidence="9">
        <name>Mg(2+)</name>
        <dbReference type="ChEBI" id="CHEBI:18420"/>
    </cofactor>
    <text evidence="9">Binds 2 magnesium ions per monomer.</text>
</comment>
<dbReference type="Pfam" id="PF02885">
    <property type="entry name" value="Glycos_trans_3N"/>
    <property type="match status" value="1"/>
</dbReference>
<keyword evidence="2 9" id="KW-0028">Amino-acid biosynthesis</keyword>
<dbReference type="InterPro" id="IPR017459">
    <property type="entry name" value="Glycosyl_Trfase_fam3_N_dom"/>
</dbReference>
<dbReference type="SUPFAM" id="SSF52418">
    <property type="entry name" value="Nucleoside phosphorylase/phosphoribosyltransferase catalytic domain"/>
    <property type="match status" value="1"/>
</dbReference>
<comment type="pathway">
    <text evidence="1 9">Amino-acid biosynthesis; L-tryptophan biosynthesis; L-tryptophan from chorismate: step 2/5.</text>
</comment>
<dbReference type="FunFam" id="3.40.1030.10:FF:000002">
    <property type="entry name" value="Anthranilate phosphoribosyltransferase"/>
    <property type="match status" value="1"/>
</dbReference>
<gene>
    <name evidence="9" type="primary">trpD</name>
    <name evidence="12" type="ORF">BECKUNK1418G_GA0071005_101620</name>
    <name evidence="13" type="ORF">BECKUNK1418H_GA0071006_101913</name>
</gene>
<evidence type="ECO:0000256" key="9">
    <source>
        <dbReference type="HAMAP-Rule" id="MF_00211"/>
    </source>
</evidence>
<feature type="binding site" evidence="9">
    <location>
        <position position="227"/>
    </location>
    <ligand>
        <name>Mg(2+)</name>
        <dbReference type="ChEBI" id="CHEBI:18420"/>
        <label>1</label>
    </ligand>
</feature>
<dbReference type="UniPathway" id="UPA00035">
    <property type="reaction ID" value="UER00041"/>
</dbReference>
<dbReference type="SUPFAM" id="SSF47648">
    <property type="entry name" value="Nucleoside phosphorylase/phosphoribosyltransferase N-terminal domain"/>
    <property type="match status" value="1"/>
</dbReference>